<accession>A0A2T0LKL6</accession>
<dbReference type="RefSeq" id="WP_106182452.1">
    <property type="nucleotide sequence ID" value="NZ_PVNH01000015.1"/>
</dbReference>
<evidence type="ECO:0000313" key="3">
    <source>
        <dbReference type="Proteomes" id="UP000238362"/>
    </source>
</evidence>
<dbReference type="OrthoDB" id="3630149at2"/>
<gene>
    <name evidence="2" type="ORF">B0I33_11552</name>
</gene>
<proteinExistence type="predicted"/>
<name>A0A2T0LKL6_9PSEU</name>
<evidence type="ECO:0000313" key="2">
    <source>
        <dbReference type="EMBL" id="PRX43434.1"/>
    </source>
</evidence>
<sequence length="81" mass="8782">MVPIASGTTIRFTEAPAVVCGECGYRTARVAELTDESGHTTGSAVVCLPCRERERILLGARSSRSTRPAPVPRPRRPHPLR</sequence>
<keyword evidence="3" id="KW-1185">Reference proteome</keyword>
<feature type="region of interest" description="Disordered" evidence="1">
    <location>
        <begin position="58"/>
        <end position="81"/>
    </location>
</feature>
<dbReference type="Proteomes" id="UP000238362">
    <property type="component" value="Unassembled WGS sequence"/>
</dbReference>
<comment type="caution">
    <text evidence="2">The sequence shown here is derived from an EMBL/GenBank/DDBJ whole genome shotgun (WGS) entry which is preliminary data.</text>
</comment>
<dbReference type="AlphaFoldDB" id="A0A2T0LKL6"/>
<dbReference type="EMBL" id="PVNH01000015">
    <property type="protein sequence ID" value="PRX43434.1"/>
    <property type="molecule type" value="Genomic_DNA"/>
</dbReference>
<organism evidence="2 3">
    <name type="scientific">Prauserella shujinwangii</name>
    <dbReference type="NCBI Taxonomy" id="1453103"/>
    <lineage>
        <taxon>Bacteria</taxon>
        <taxon>Bacillati</taxon>
        <taxon>Actinomycetota</taxon>
        <taxon>Actinomycetes</taxon>
        <taxon>Pseudonocardiales</taxon>
        <taxon>Pseudonocardiaceae</taxon>
        <taxon>Prauserella</taxon>
    </lineage>
</organism>
<protein>
    <submittedName>
        <fullName evidence="2">Uncharacterized protein</fullName>
    </submittedName>
</protein>
<reference evidence="2 3" key="1">
    <citation type="submission" date="2018-03" db="EMBL/GenBank/DDBJ databases">
        <title>Genomic Encyclopedia of Type Strains, Phase III (KMG-III): the genomes of soil and plant-associated and newly described type strains.</title>
        <authorList>
            <person name="Whitman W."/>
        </authorList>
    </citation>
    <scope>NUCLEOTIDE SEQUENCE [LARGE SCALE GENOMIC DNA]</scope>
    <source>
        <strain evidence="2 3">CGMCC 4.7125</strain>
    </source>
</reference>
<evidence type="ECO:0000256" key="1">
    <source>
        <dbReference type="SAM" id="MobiDB-lite"/>
    </source>
</evidence>